<dbReference type="GO" id="GO:0016747">
    <property type="term" value="F:acyltransferase activity, transferring groups other than amino-acyl groups"/>
    <property type="evidence" value="ECO:0000318"/>
    <property type="project" value="GO_Central"/>
</dbReference>
<evidence type="ECO:0000256" key="5">
    <source>
        <dbReference type="ARBA" id="ARBA00022801"/>
    </source>
</evidence>
<dbReference type="InterPro" id="IPR033124">
    <property type="entry name" value="Ser_caboxypep_his_AS"/>
</dbReference>
<proteinExistence type="inferred from homology"/>
<evidence type="ECO:0000313" key="9">
    <source>
        <dbReference type="EMBL" id="KMZ63152.1"/>
    </source>
</evidence>
<dbReference type="EC" id="3.4.16.-" evidence="8"/>
<keyword evidence="5 8" id="KW-0378">Hydrolase</keyword>
<dbReference type="InterPro" id="IPR001563">
    <property type="entry name" value="Peptidase_S10"/>
</dbReference>
<gene>
    <name evidence="9" type="ORF">ZOSMA_423G00040</name>
</gene>
<dbReference type="InterPro" id="IPR018202">
    <property type="entry name" value="Ser_caboxypep_ser_AS"/>
</dbReference>
<dbReference type="Gene3D" id="3.40.50.1820">
    <property type="entry name" value="alpha/beta hydrolase"/>
    <property type="match status" value="1"/>
</dbReference>
<dbReference type="InterPro" id="IPR029058">
    <property type="entry name" value="AB_hydrolase_fold"/>
</dbReference>
<name>A0A0K9P4L3_ZOSMR</name>
<dbReference type="PROSITE" id="PS00560">
    <property type="entry name" value="CARBOXYPEPT_SER_HIS"/>
    <property type="match status" value="1"/>
</dbReference>
<dbReference type="GO" id="GO:0019748">
    <property type="term" value="P:secondary metabolic process"/>
    <property type="evidence" value="ECO:0000318"/>
    <property type="project" value="GO_Central"/>
</dbReference>
<sequence>MIYRVLGAPEKALITQLPGFNGTLPSKHYGGYIIIDETTGKKLYYYFVQSERNPEEDPVVLWLNGGPGCSSFDGFVYEHGPFKFKAGKNYTSLSDLELNPYSWAKVSNVIYLDSPSGVGLSYSNTESDYITGDKQTAVDTHLFLLKWFEKYPEFIDNPFYLAGESYAGVYIPTLSAEIEKGLIHGVNPILNLKGYIIGNGVADFDFDGNNALIPFAHGMGQISDQFFEELTATCEGNFSGISNQTCKDNISKFQHALDGLNVYDELEPCYQNHNLALQNANHKLPQSFKMLGDSNFKQYPVRKRMFGRAWPYRAYATKGWIQTWPELARKKAYTQQVECVNDEIATAWLNDESVRNSIHAAPVKELEWVLCTGKIKFYQYDESMIEYHCHFTGKGYRALIYSGDHDMCIPYTGTEAWTRSLGYKIIDEWRRWETDGQVSGYTQGYDHNLTFLTIKGAGHSVPEYKPKEALAFYSRWLAGDPI</sequence>
<reference evidence="10" key="1">
    <citation type="journal article" date="2016" name="Nature">
        <title>The genome of the seagrass Zostera marina reveals angiosperm adaptation to the sea.</title>
        <authorList>
            <person name="Olsen J.L."/>
            <person name="Rouze P."/>
            <person name="Verhelst B."/>
            <person name="Lin Y.-C."/>
            <person name="Bayer T."/>
            <person name="Collen J."/>
            <person name="Dattolo E."/>
            <person name="De Paoli E."/>
            <person name="Dittami S."/>
            <person name="Maumus F."/>
            <person name="Michel G."/>
            <person name="Kersting A."/>
            <person name="Lauritano C."/>
            <person name="Lohaus R."/>
            <person name="Toepel M."/>
            <person name="Tonon T."/>
            <person name="Vanneste K."/>
            <person name="Amirebrahimi M."/>
            <person name="Brakel J."/>
            <person name="Bostroem C."/>
            <person name="Chovatia M."/>
            <person name="Grimwood J."/>
            <person name="Jenkins J.W."/>
            <person name="Jueterbock A."/>
            <person name="Mraz A."/>
            <person name="Stam W.T."/>
            <person name="Tice H."/>
            <person name="Bornberg-Bauer E."/>
            <person name="Green P.J."/>
            <person name="Pearson G.A."/>
            <person name="Procaccini G."/>
            <person name="Duarte C.M."/>
            <person name="Schmutz J."/>
            <person name="Reusch T.B.H."/>
            <person name="Van de Peer Y."/>
        </authorList>
    </citation>
    <scope>NUCLEOTIDE SEQUENCE [LARGE SCALE GENOMIC DNA]</scope>
    <source>
        <strain evidence="10">cv. Finnish</strain>
    </source>
</reference>
<evidence type="ECO:0000256" key="4">
    <source>
        <dbReference type="ARBA" id="ARBA00022729"/>
    </source>
</evidence>
<keyword evidence="4" id="KW-0732">Signal</keyword>
<keyword evidence="3 8" id="KW-0645">Protease</keyword>
<protein>
    <recommendedName>
        <fullName evidence="8">Carboxypeptidase</fullName>
        <ecNumber evidence="8">3.4.16.-</ecNumber>
    </recommendedName>
</protein>
<evidence type="ECO:0000256" key="7">
    <source>
        <dbReference type="ARBA" id="ARBA00023180"/>
    </source>
</evidence>
<organism evidence="9 10">
    <name type="scientific">Zostera marina</name>
    <name type="common">Eelgrass</name>
    <dbReference type="NCBI Taxonomy" id="29655"/>
    <lineage>
        <taxon>Eukaryota</taxon>
        <taxon>Viridiplantae</taxon>
        <taxon>Streptophyta</taxon>
        <taxon>Embryophyta</taxon>
        <taxon>Tracheophyta</taxon>
        <taxon>Spermatophyta</taxon>
        <taxon>Magnoliopsida</taxon>
        <taxon>Liliopsida</taxon>
        <taxon>Zosteraceae</taxon>
        <taxon>Zostera</taxon>
    </lineage>
</organism>
<dbReference type="Gene3D" id="3.40.50.12670">
    <property type="match status" value="1"/>
</dbReference>
<evidence type="ECO:0000256" key="8">
    <source>
        <dbReference type="RuleBase" id="RU361156"/>
    </source>
</evidence>
<dbReference type="GO" id="GO:0006508">
    <property type="term" value="P:proteolysis"/>
    <property type="evidence" value="ECO:0007669"/>
    <property type="project" value="UniProtKB-KW"/>
</dbReference>
<accession>A0A0K9P4L3</accession>
<dbReference type="Pfam" id="PF00450">
    <property type="entry name" value="Peptidase_S10"/>
    <property type="match status" value="1"/>
</dbReference>
<dbReference type="PRINTS" id="PR00724">
    <property type="entry name" value="CRBOXYPTASEC"/>
</dbReference>
<dbReference type="OrthoDB" id="443318at2759"/>
<evidence type="ECO:0000313" key="10">
    <source>
        <dbReference type="Proteomes" id="UP000036987"/>
    </source>
</evidence>
<keyword evidence="6" id="KW-1015">Disulfide bond</keyword>
<dbReference type="OMA" id="TLCHESE"/>
<evidence type="ECO:0000256" key="6">
    <source>
        <dbReference type="ARBA" id="ARBA00023157"/>
    </source>
</evidence>
<dbReference type="FunFam" id="3.40.50.12670:FF:000001">
    <property type="entry name" value="Carboxypeptidase"/>
    <property type="match status" value="1"/>
</dbReference>
<dbReference type="EMBL" id="LFYR01001265">
    <property type="protein sequence ID" value="KMZ63152.1"/>
    <property type="molecule type" value="Genomic_DNA"/>
</dbReference>
<dbReference type="Proteomes" id="UP000036987">
    <property type="component" value="Unassembled WGS sequence"/>
</dbReference>
<comment type="caution">
    <text evidence="9">The sequence shown here is derived from an EMBL/GenBank/DDBJ whole genome shotgun (WGS) entry which is preliminary data.</text>
</comment>
<comment type="similarity">
    <text evidence="1 8">Belongs to the peptidase S10 family.</text>
</comment>
<dbReference type="PANTHER" id="PTHR11802:SF254">
    <property type="entry name" value="SERINE CARBOXYPEPTIDASE-LIKE 20"/>
    <property type="match status" value="1"/>
</dbReference>
<dbReference type="PROSITE" id="PS00131">
    <property type="entry name" value="CARBOXYPEPT_SER_SER"/>
    <property type="match status" value="1"/>
</dbReference>
<keyword evidence="10" id="KW-1185">Reference proteome</keyword>
<dbReference type="PANTHER" id="PTHR11802">
    <property type="entry name" value="SERINE PROTEASE FAMILY S10 SERINE CARBOXYPEPTIDASE"/>
    <property type="match status" value="1"/>
</dbReference>
<dbReference type="SUPFAM" id="SSF53474">
    <property type="entry name" value="alpha/beta-Hydrolases"/>
    <property type="match status" value="1"/>
</dbReference>
<keyword evidence="7" id="KW-0325">Glycoprotein</keyword>
<evidence type="ECO:0000256" key="1">
    <source>
        <dbReference type="ARBA" id="ARBA00009431"/>
    </source>
</evidence>
<dbReference type="GO" id="GO:0004185">
    <property type="term" value="F:serine-type carboxypeptidase activity"/>
    <property type="evidence" value="ECO:0007669"/>
    <property type="project" value="UniProtKB-UniRule"/>
</dbReference>
<keyword evidence="2 8" id="KW-0121">Carboxypeptidase</keyword>
<evidence type="ECO:0000256" key="2">
    <source>
        <dbReference type="ARBA" id="ARBA00022645"/>
    </source>
</evidence>
<evidence type="ECO:0000256" key="3">
    <source>
        <dbReference type="ARBA" id="ARBA00022670"/>
    </source>
</evidence>
<dbReference type="FunFam" id="3.40.50.1820:FF:000143">
    <property type="entry name" value="Carboxypeptidase"/>
    <property type="match status" value="1"/>
</dbReference>
<dbReference type="AlphaFoldDB" id="A0A0K9P4L3"/>